<sequence length="95" mass="10898">MALQSNQDVISSAMQEFNKLLNQQDFTYAVISEKDMVTIVDDWMNYYLSFFSQKMSGDQQEQERAMQKLQEELRSSANPFLDNLQVSCVPSLSGS</sequence>
<dbReference type="GO" id="GO:0006457">
    <property type="term" value="P:protein folding"/>
    <property type="evidence" value="ECO:0000318"/>
    <property type="project" value="GO_Central"/>
</dbReference>
<dbReference type="PANTHER" id="PTHR15914:SF0">
    <property type="entry name" value="ALPHA-HEMOGLOBIN-STABILIZING PROTEIN"/>
    <property type="match status" value="1"/>
</dbReference>
<dbReference type="PANTHER" id="PTHR15914">
    <property type="entry name" value="ALPHA-HEMOGLOBIN-STABILIZING PROTEIN"/>
    <property type="match status" value="1"/>
</dbReference>
<accession>A0A5F8H3B5</accession>
<dbReference type="STRING" id="13616.ENSMODP00000054323"/>
<protein>
    <submittedName>
        <fullName evidence="1">Alpha hemoglobin stabilizing protein</fullName>
    </submittedName>
</protein>
<dbReference type="FunCoup" id="A0A5F8H3B5">
    <property type="interactions" value="6"/>
</dbReference>
<reference evidence="1 2" key="1">
    <citation type="journal article" date="2007" name="Nature">
        <title>Genome of the marsupial Monodelphis domestica reveals innovation in non-coding sequences.</title>
        <authorList>
            <person name="Mikkelsen T.S."/>
            <person name="Wakefield M.J."/>
            <person name="Aken B."/>
            <person name="Amemiya C.T."/>
            <person name="Chang J.L."/>
            <person name="Duke S."/>
            <person name="Garber M."/>
            <person name="Gentles A.J."/>
            <person name="Goodstadt L."/>
            <person name="Heger A."/>
            <person name="Jurka J."/>
            <person name="Kamal M."/>
            <person name="Mauceli E."/>
            <person name="Searle S.M."/>
            <person name="Sharpe T."/>
            <person name="Baker M.L."/>
            <person name="Batzer M.A."/>
            <person name="Benos P.V."/>
            <person name="Belov K."/>
            <person name="Clamp M."/>
            <person name="Cook A."/>
            <person name="Cuff J."/>
            <person name="Das R."/>
            <person name="Davidow L."/>
            <person name="Deakin J.E."/>
            <person name="Fazzari M.J."/>
            <person name="Glass J.L."/>
            <person name="Grabherr M."/>
            <person name="Greally J.M."/>
            <person name="Gu W."/>
            <person name="Hore T.A."/>
            <person name="Huttley G.A."/>
            <person name="Kleber M."/>
            <person name="Jirtle R.L."/>
            <person name="Koina E."/>
            <person name="Lee J.T."/>
            <person name="Mahony S."/>
            <person name="Marra M.A."/>
            <person name="Miller R.D."/>
            <person name="Nicholls R.D."/>
            <person name="Oda M."/>
            <person name="Papenfuss A.T."/>
            <person name="Parra Z.E."/>
            <person name="Pollock D.D."/>
            <person name="Ray D.A."/>
            <person name="Schein J.E."/>
            <person name="Speed T.P."/>
            <person name="Thompson K."/>
            <person name="VandeBerg J.L."/>
            <person name="Wade C.M."/>
            <person name="Walker J.A."/>
            <person name="Waters P.D."/>
            <person name="Webber C."/>
            <person name="Weidman J.R."/>
            <person name="Xie X."/>
            <person name="Zody M.C."/>
            <person name="Baldwin J."/>
            <person name="Abdouelleil A."/>
            <person name="Abdulkadir J."/>
            <person name="Abebe A."/>
            <person name="Abera B."/>
            <person name="Abreu J."/>
            <person name="Acer S.C."/>
            <person name="Aftuck L."/>
            <person name="Alexander A."/>
            <person name="An P."/>
            <person name="Anderson E."/>
            <person name="Anderson S."/>
            <person name="Arachi H."/>
            <person name="Azer M."/>
            <person name="Bachantsang P."/>
            <person name="Barry A."/>
            <person name="Bayul T."/>
            <person name="Berlin A."/>
            <person name="Bessette D."/>
            <person name="Bloom T."/>
            <person name="Bloom T."/>
            <person name="Boguslavskiy L."/>
            <person name="Bonnet C."/>
            <person name="Boukhgalter B."/>
            <person name="Bourzgui I."/>
            <person name="Brown A."/>
            <person name="Cahill P."/>
            <person name="Channer S."/>
            <person name="Cheshatsang Y."/>
            <person name="Chuda L."/>
            <person name="Citroen M."/>
            <person name="Collymore A."/>
            <person name="Cooke P."/>
            <person name="Costello M."/>
            <person name="D'Aco K."/>
            <person name="Daza R."/>
            <person name="De Haan G."/>
            <person name="DeGray S."/>
            <person name="DeMaso C."/>
            <person name="Dhargay N."/>
            <person name="Dooley K."/>
            <person name="Dooley E."/>
            <person name="Doricent M."/>
            <person name="Dorje P."/>
            <person name="Dorjee K."/>
            <person name="Dupes A."/>
            <person name="Elong R."/>
            <person name="Falk J."/>
            <person name="Farina A."/>
            <person name="Faro S."/>
            <person name="Ferguson D."/>
            <person name="Fisher S."/>
            <person name="Foley C.D."/>
            <person name="Franke A."/>
            <person name="Friedrich D."/>
            <person name="Gadbois L."/>
            <person name="Gearin G."/>
            <person name="Gearin C.R."/>
            <person name="Giannoukos G."/>
            <person name="Goode T."/>
            <person name="Graham J."/>
            <person name="Grandbois E."/>
            <person name="Grewal S."/>
            <person name="Gyaltsen K."/>
            <person name="Hafez N."/>
            <person name="Hagos B."/>
            <person name="Hall J."/>
            <person name="Henson C."/>
            <person name="Hollinger A."/>
            <person name="Honan T."/>
            <person name="Huard M.D."/>
            <person name="Hughes L."/>
            <person name="Hurhula B."/>
            <person name="Husby M.E."/>
            <person name="Kamat A."/>
            <person name="Kanga B."/>
            <person name="Kashin S."/>
            <person name="Khazanovich D."/>
            <person name="Kisner P."/>
            <person name="Lance K."/>
            <person name="Lara M."/>
            <person name="Lee W."/>
            <person name="Lennon N."/>
            <person name="Letendre F."/>
            <person name="LeVine R."/>
            <person name="Lipovsky A."/>
            <person name="Liu X."/>
            <person name="Liu J."/>
            <person name="Liu S."/>
            <person name="Lokyitsang T."/>
            <person name="Lokyitsang Y."/>
            <person name="Lubonja R."/>
            <person name="Lui A."/>
            <person name="MacDonald P."/>
            <person name="Magnisalis V."/>
            <person name="Maru K."/>
            <person name="Matthews C."/>
            <person name="McCusker W."/>
            <person name="McDonough S."/>
            <person name="Mehta T."/>
            <person name="Meldrim J."/>
            <person name="Meneus L."/>
            <person name="Mihai O."/>
            <person name="Mihalev A."/>
            <person name="Mihova T."/>
            <person name="Mittelman R."/>
            <person name="Mlenga V."/>
            <person name="Montmayeur A."/>
            <person name="Mulrain L."/>
            <person name="Navidi A."/>
            <person name="Naylor J."/>
            <person name="Negash T."/>
            <person name="Nguyen T."/>
            <person name="Nguyen N."/>
            <person name="Nicol R."/>
            <person name="Norbu C."/>
            <person name="Norbu N."/>
            <person name="Novod N."/>
            <person name="O'Neill B."/>
            <person name="Osman S."/>
            <person name="Markiewicz E."/>
            <person name="Oyono O.L."/>
            <person name="Patti C."/>
            <person name="Phunkhang P."/>
            <person name="Pierre F."/>
            <person name="Priest M."/>
            <person name="Raghuraman S."/>
            <person name="Rege F."/>
            <person name="Reyes R."/>
            <person name="Rise C."/>
            <person name="Rogov P."/>
            <person name="Ross K."/>
            <person name="Ryan E."/>
            <person name="Settipalli S."/>
            <person name="Shea T."/>
            <person name="Sherpa N."/>
            <person name="Shi L."/>
            <person name="Shih D."/>
            <person name="Sparrow T."/>
            <person name="Spaulding J."/>
            <person name="Stalker J."/>
            <person name="Stange-Thomann N."/>
            <person name="Stavropoulos S."/>
            <person name="Stone C."/>
            <person name="Strader C."/>
            <person name="Tesfaye S."/>
            <person name="Thomson T."/>
            <person name="Thoulutsang Y."/>
            <person name="Thoulutsang D."/>
            <person name="Topham K."/>
            <person name="Topping I."/>
            <person name="Tsamla T."/>
            <person name="Vassiliev H."/>
            <person name="Vo A."/>
            <person name="Wangchuk T."/>
            <person name="Wangdi T."/>
            <person name="Weiand M."/>
            <person name="Wilkinson J."/>
            <person name="Wilson A."/>
            <person name="Yadav S."/>
            <person name="Young G."/>
            <person name="Yu Q."/>
            <person name="Zembek L."/>
            <person name="Zhong D."/>
            <person name="Zimmer A."/>
            <person name="Zwirko Z."/>
            <person name="Jaffe D.B."/>
            <person name="Alvarez P."/>
            <person name="Brockman W."/>
            <person name="Butler J."/>
            <person name="Chin C."/>
            <person name="Gnerre S."/>
            <person name="MacCallum I."/>
            <person name="Graves J.A."/>
            <person name="Ponting C.P."/>
            <person name="Breen M."/>
            <person name="Samollow P.B."/>
            <person name="Lander E.S."/>
            <person name="Lindblad-Toh K."/>
        </authorList>
    </citation>
    <scope>NUCLEOTIDE SEQUENCE [LARGE SCALE GENOMIC DNA]</scope>
</reference>
<dbReference type="InParanoid" id="A0A5F8H3B5"/>
<dbReference type="GO" id="GO:0050821">
    <property type="term" value="P:protein stabilization"/>
    <property type="evidence" value="ECO:0000318"/>
    <property type="project" value="GO_Central"/>
</dbReference>
<dbReference type="Gene3D" id="1.20.58.420">
    <property type="entry name" value="AHSP"/>
    <property type="match status" value="1"/>
</dbReference>
<organism evidence="1 2">
    <name type="scientific">Monodelphis domestica</name>
    <name type="common">Gray short-tailed opossum</name>
    <dbReference type="NCBI Taxonomy" id="13616"/>
    <lineage>
        <taxon>Eukaryota</taxon>
        <taxon>Metazoa</taxon>
        <taxon>Chordata</taxon>
        <taxon>Craniata</taxon>
        <taxon>Vertebrata</taxon>
        <taxon>Euteleostomi</taxon>
        <taxon>Mammalia</taxon>
        <taxon>Metatheria</taxon>
        <taxon>Didelphimorphia</taxon>
        <taxon>Didelphidae</taxon>
        <taxon>Monodelphis</taxon>
    </lineage>
</organism>
<dbReference type="AlphaFoldDB" id="A0A5F8H3B5"/>
<dbReference type="GO" id="GO:0030218">
    <property type="term" value="P:erythrocyte differentiation"/>
    <property type="evidence" value="ECO:0000318"/>
    <property type="project" value="GO_Central"/>
</dbReference>
<name>A0A5F8H3B5_MONDO</name>
<proteinExistence type="predicted"/>
<dbReference type="Ensembl" id="ENSMODT00000079053.1">
    <property type="protein sequence ID" value="ENSMODP00000054323.1"/>
    <property type="gene ID" value="ENSMODG00000001121.3"/>
</dbReference>
<evidence type="ECO:0000313" key="1">
    <source>
        <dbReference type="Ensembl" id="ENSMODP00000054323.1"/>
    </source>
</evidence>
<keyword evidence="2" id="KW-1185">Reference proteome</keyword>
<gene>
    <name evidence="1" type="primary">LOC100016555</name>
</gene>
<dbReference type="GO" id="GO:0030492">
    <property type="term" value="F:hemoglobin binding"/>
    <property type="evidence" value="ECO:0007669"/>
    <property type="project" value="InterPro"/>
</dbReference>
<reference evidence="1" key="3">
    <citation type="submission" date="2025-09" db="UniProtKB">
        <authorList>
            <consortium name="Ensembl"/>
        </authorList>
    </citation>
    <scope>IDENTIFICATION</scope>
</reference>
<evidence type="ECO:0000313" key="2">
    <source>
        <dbReference type="Proteomes" id="UP000002280"/>
    </source>
</evidence>
<reference evidence="1" key="2">
    <citation type="submission" date="2025-08" db="UniProtKB">
        <authorList>
            <consortium name="Ensembl"/>
        </authorList>
    </citation>
    <scope>IDENTIFICATION</scope>
</reference>
<dbReference type="SUPFAM" id="SSF109751">
    <property type="entry name" value="Alpha-hemoglobin stabilizing protein AHSP"/>
    <property type="match status" value="1"/>
</dbReference>
<dbReference type="GO" id="GO:0005737">
    <property type="term" value="C:cytoplasm"/>
    <property type="evidence" value="ECO:0000318"/>
    <property type="project" value="GO_Central"/>
</dbReference>
<dbReference type="Bgee" id="ENSMODG00000001121">
    <property type="expression patterns" value="Expressed in blood and 18 other cell types or tissues"/>
</dbReference>
<dbReference type="InterPro" id="IPR036468">
    <property type="entry name" value="AHSP_sf"/>
</dbReference>
<dbReference type="Pfam" id="PF09236">
    <property type="entry name" value="AHSP"/>
    <property type="match status" value="1"/>
</dbReference>
<dbReference type="InterPro" id="IPR015317">
    <property type="entry name" value="A_Hb_stabilising_prot"/>
</dbReference>
<dbReference type="GeneTree" id="ENSGT00390000003648"/>
<dbReference type="Proteomes" id="UP000002280">
    <property type="component" value="Chromosome 6"/>
</dbReference>